<dbReference type="InParanoid" id="A0A545AET0"/>
<evidence type="ECO:0000313" key="2">
    <source>
        <dbReference type="Proteomes" id="UP000317982"/>
    </source>
</evidence>
<proteinExistence type="predicted"/>
<accession>A0A545AET0</accession>
<dbReference type="OrthoDB" id="6099217at2"/>
<keyword evidence="2" id="KW-1185">Reference proteome</keyword>
<organism evidence="1 2">
    <name type="scientific">Cryptosporangium phraense</name>
    <dbReference type="NCBI Taxonomy" id="2593070"/>
    <lineage>
        <taxon>Bacteria</taxon>
        <taxon>Bacillati</taxon>
        <taxon>Actinomycetota</taxon>
        <taxon>Actinomycetes</taxon>
        <taxon>Cryptosporangiales</taxon>
        <taxon>Cryptosporangiaceae</taxon>
        <taxon>Cryptosporangium</taxon>
    </lineage>
</organism>
<gene>
    <name evidence="1" type="ORF">FL583_38000</name>
</gene>
<name>A0A545AET0_9ACTN</name>
<sequence>MHWQLRRGVLAPDGSPWWRSVNENLLRDAYEARLRVRTGRDTGGAVQRWVEFLRTPSPRSWYRAHNASIITGYVEHRALADREKPTERFFMDVAMIRVLYADSLLSNPRLAAGRFALLAPWFGDPRRKWTGVFLSLHNILPATYPLPDEDIEWFLARENRLGHLIDYGVILPRAQRLYEHAAGDLGLPPVLAMVSDGAPCYAWPAAASGAWSSSRYSALKRLAGRALGGASA</sequence>
<reference evidence="1 2" key="1">
    <citation type="submission" date="2019-07" db="EMBL/GenBank/DDBJ databases">
        <title>Cryptosporangium phraense sp. nov., isolated from plant litter.</title>
        <authorList>
            <person name="Suriyachadkun C."/>
        </authorList>
    </citation>
    <scope>NUCLEOTIDE SEQUENCE [LARGE SCALE GENOMIC DNA]</scope>
    <source>
        <strain evidence="1 2">A-T 5661</strain>
    </source>
</reference>
<dbReference type="EMBL" id="VIRS01000055">
    <property type="protein sequence ID" value="TQS39819.1"/>
    <property type="molecule type" value="Genomic_DNA"/>
</dbReference>
<dbReference type="AlphaFoldDB" id="A0A545AET0"/>
<comment type="caution">
    <text evidence="1">The sequence shown here is derived from an EMBL/GenBank/DDBJ whole genome shotgun (WGS) entry which is preliminary data.</text>
</comment>
<dbReference type="Proteomes" id="UP000317982">
    <property type="component" value="Unassembled WGS sequence"/>
</dbReference>
<evidence type="ECO:0000313" key="1">
    <source>
        <dbReference type="EMBL" id="TQS39819.1"/>
    </source>
</evidence>
<protein>
    <submittedName>
        <fullName evidence="1">Uncharacterized protein</fullName>
    </submittedName>
</protein>